<evidence type="ECO:0000313" key="3">
    <source>
        <dbReference type="Proteomes" id="UP000487268"/>
    </source>
</evidence>
<sequence length="312" mass="34028">MIDDVTLPADWADRVRAAVADRPGLAGGTLTLLGAGLDSVAIRLDTPGGDAHVLRFPQHEEGAAGIAREARLLPELAPRLPVPVPRFAFTAPNPLGPGAFCCYPMVRGESLQPEEWHARGLLDEPETPRRIAAILDAVHMFPVEHARELGVQEWDLRASYTEDLVAVRAELPRRLTARETAALIAAWEDHLADDANFVHLPTLIHADFSLDHLPVTGTRISGLIDFGDTAIGDPDYDLAYLWDEAGPGLVRAVQACRGLPLTARQEAKLRFWALSELANDVLHAIEEDLPALRDRSLAELREHLSGEPAAPR</sequence>
<protein>
    <recommendedName>
        <fullName evidence="1">Aminoglycoside phosphotransferase domain-containing protein</fullName>
    </recommendedName>
</protein>
<dbReference type="InterPro" id="IPR002575">
    <property type="entry name" value="Aminoglycoside_PTrfase"/>
</dbReference>
<feature type="domain" description="Aminoglycoside phosphotransferase" evidence="1">
    <location>
        <begin position="30"/>
        <end position="254"/>
    </location>
</feature>
<organism evidence="2 3">
    <name type="scientific">Actinomadura macrotermitis</name>
    <dbReference type="NCBI Taxonomy" id="2585200"/>
    <lineage>
        <taxon>Bacteria</taxon>
        <taxon>Bacillati</taxon>
        <taxon>Actinomycetota</taxon>
        <taxon>Actinomycetes</taxon>
        <taxon>Streptosporangiales</taxon>
        <taxon>Thermomonosporaceae</taxon>
        <taxon>Actinomadura</taxon>
    </lineage>
</organism>
<accession>A0A7K0BWR6</accession>
<dbReference type="PANTHER" id="PTHR21310">
    <property type="entry name" value="AMINOGLYCOSIDE PHOSPHOTRANSFERASE-RELATED-RELATED"/>
    <property type="match status" value="1"/>
</dbReference>
<dbReference type="AlphaFoldDB" id="A0A7K0BWR6"/>
<evidence type="ECO:0000259" key="1">
    <source>
        <dbReference type="Pfam" id="PF01636"/>
    </source>
</evidence>
<keyword evidence="3" id="KW-1185">Reference proteome</keyword>
<dbReference type="EMBL" id="WEGH01000002">
    <property type="protein sequence ID" value="MQY05332.1"/>
    <property type="molecule type" value="Genomic_DNA"/>
</dbReference>
<dbReference type="RefSeq" id="WP_153533403.1">
    <property type="nucleotide sequence ID" value="NZ_WEGH01000002.1"/>
</dbReference>
<name>A0A7K0BWR6_9ACTN</name>
<reference evidence="2 3" key="1">
    <citation type="submission" date="2019-10" db="EMBL/GenBank/DDBJ databases">
        <title>Actinomadura rubteroloni sp. nov. and Actinomadura macrotermitis sp. nov., isolated from the gut of fungus growing-termite Macrotermes natalensis.</title>
        <authorList>
            <person name="Benndorf R."/>
            <person name="Martin K."/>
            <person name="Kuefner M."/>
            <person name="De Beer W."/>
            <person name="Kaster A.-K."/>
            <person name="Vollmers J."/>
            <person name="Poulsen M."/>
            <person name="Beemelmanns C."/>
        </authorList>
    </citation>
    <scope>NUCLEOTIDE SEQUENCE [LARGE SCALE GENOMIC DNA]</scope>
    <source>
        <strain evidence="2 3">RB68</strain>
    </source>
</reference>
<comment type="caution">
    <text evidence="2">The sequence shown here is derived from an EMBL/GenBank/DDBJ whole genome shotgun (WGS) entry which is preliminary data.</text>
</comment>
<dbReference type="Gene3D" id="3.30.200.20">
    <property type="entry name" value="Phosphorylase Kinase, domain 1"/>
    <property type="match status" value="1"/>
</dbReference>
<dbReference type="PANTHER" id="PTHR21310:SF42">
    <property type="entry name" value="BIFUNCTIONAL AAC_APH"/>
    <property type="match status" value="1"/>
</dbReference>
<proteinExistence type="predicted"/>
<dbReference type="Pfam" id="PF01636">
    <property type="entry name" value="APH"/>
    <property type="match status" value="1"/>
</dbReference>
<dbReference type="InterPro" id="IPR011009">
    <property type="entry name" value="Kinase-like_dom_sf"/>
</dbReference>
<evidence type="ECO:0000313" key="2">
    <source>
        <dbReference type="EMBL" id="MQY05332.1"/>
    </source>
</evidence>
<dbReference type="InterPro" id="IPR051678">
    <property type="entry name" value="AGP_Transferase"/>
</dbReference>
<dbReference type="Gene3D" id="3.90.1200.10">
    <property type="match status" value="1"/>
</dbReference>
<dbReference type="SUPFAM" id="SSF56112">
    <property type="entry name" value="Protein kinase-like (PK-like)"/>
    <property type="match status" value="1"/>
</dbReference>
<dbReference type="Proteomes" id="UP000487268">
    <property type="component" value="Unassembled WGS sequence"/>
</dbReference>
<gene>
    <name evidence="2" type="ORF">ACRB68_34050</name>
</gene>
<dbReference type="OrthoDB" id="9797603at2"/>